<accession>A0ABU0UC28</accession>
<evidence type="ECO:0000313" key="6">
    <source>
        <dbReference type="Proteomes" id="UP001244640"/>
    </source>
</evidence>
<keyword evidence="1" id="KW-0813">Transport</keyword>
<evidence type="ECO:0000256" key="3">
    <source>
        <dbReference type="ARBA" id="ARBA00022840"/>
    </source>
</evidence>
<dbReference type="Pfam" id="PF00005">
    <property type="entry name" value="ABC_tran"/>
    <property type="match status" value="1"/>
</dbReference>
<dbReference type="Proteomes" id="UP001244640">
    <property type="component" value="Unassembled WGS sequence"/>
</dbReference>
<reference evidence="5 6" key="1">
    <citation type="submission" date="2023-07" db="EMBL/GenBank/DDBJ databases">
        <title>Functional and genomic diversity of the sorghum phyllosphere microbiome.</title>
        <authorList>
            <person name="Shade A."/>
        </authorList>
    </citation>
    <scope>NUCLEOTIDE SEQUENCE [LARGE SCALE GENOMIC DNA]</scope>
    <source>
        <strain evidence="5 6">SORGH_AS_0892</strain>
    </source>
</reference>
<dbReference type="SMART" id="SM00382">
    <property type="entry name" value="AAA"/>
    <property type="match status" value="1"/>
</dbReference>
<keyword evidence="6" id="KW-1185">Reference proteome</keyword>
<dbReference type="GO" id="GO:0005524">
    <property type="term" value="F:ATP binding"/>
    <property type="evidence" value="ECO:0007669"/>
    <property type="project" value="UniProtKB-KW"/>
</dbReference>
<evidence type="ECO:0000256" key="1">
    <source>
        <dbReference type="ARBA" id="ARBA00022448"/>
    </source>
</evidence>
<evidence type="ECO:0000256" key="2">
    <source>
        <dbReference type="ARBA" id="ARBA00022741"/>
    </source>
</evidence>
<dbReference type="SUPFAM" id="SSF52540">
    <property type="entry name" value="P-loop containing nucleoside triphosphate hydrolases"/>
    <property type="match status" value="1"/>
</dbReference>
<keyword evidence="3 5" id="KW-0067">ATP-binding</keyword>
<gene>
    <name evidence="5" type="ORF">QE382_004379</name>
</gene>
<dbReference type="RefSeq" id="WP_307187705.1">
    <property type="nucleotide sequence ID" value="NZ_JAUTBA010000001.1"/>
</dbReference>
<comment type="caution">
    <text evidence="5">The sequence shown here is derived from an EMBL/GenBank/DDBJ whole genome shotgun (WGS) entry which is preliminary data.</text>
</comment>
<dbReference type="PANTHER" id="PTHR42788:SF13">
    <property type="entry name" value="ALIPHATIC SULFONATES IMPORT ATP-BINDING PROTEIN SSUB"/>
    <property type="match status" value="1"/>
</dbReference>
<evidence type="ECO:0000313" key="5">
    <source>
        <dbReference type="EMBL" id="MDQ1152395.1"/>
    </source>
</evidence>
<protein>
    <submittedName>
        <fullName evidence="5">NitT/TauT family transport system ATP-binding protein</fullName>
    </submittedName>
</protein>
<dbReference type="InterPro" id="IPR027417">
    <property type="entry name" value="P-loop_NTPase"/>
</dbReference>
<dbReference type="InterPro" id="IPR017871">
    <property type="entry name" value="ABC_transporter-like_CS"/>
</dbReference>
<dbReference type="Gene3D" id="3.40.50.300">
    <property type="entry name" value="P-loop containing nucleotide triphosphate hydrolases"/>
    <property type="match status" value="1"/>
</dbReference>
<keyword evidence="2" id="KW-0547">Nucleotide-binding</keyword>
<name>A0ABU0UC28_9SPHI</name>
<dbReference type="InterPro" id="IPR050166">
    <property type="entry name" value="ABC_transporter_ATP-bind"/>
</dbReference>
<dbReference type="PROSITE" id="PS00211">
    <property type="entry name" value="ABC_TRANSPORTER_1"/>
    <property type="match status" value="1"/>
</dbReference>
<dbReference type="EMBL" id="JAUTBA010000001">
    <property type="protein sequence ID" value="MDQ1152395.1"/>
    <property type="molecule type" value="Genomic_DNA"/>
</dbReference>
<organism evidence="5 6">
    <name type="scientific">Sphingobacterium zeae</name>
    <dbReference type="NCBI Taxonomy" id="1776859"/>
    <lineage>
        <taxon>Bacteria</taxon>
        <taxon>Pseudomonadati</taxon>
        <taxon>Bacteroidota</taxon>
        <taxon>Sphingobacteriia</taxon>
        <taxon>Sphingobacteriales</taxon>
        <taxon>Sphingobacteriaceae</taxon>
        <taxon>Sphingobacterium</taxon>
    </lineage>
</organism>
<dbReference type="InterPro" id="IPR003593">
    <property type="entry name" value="AAA+_ATPase"/>
</dbReference>
<dbReference type="InterPro" id="IPR003439">
    <property type="entry name" value="ABC_transporter-like_ATP-bd"/>
</dbReference>
<proteinExistence type="predicted"/>
<dbReference type="CDD" id="cd03293">
    <property type="entry name" value="ABC_NrtD_SsuB_transporters"/>
    <property type="match status" value="1"/>
</dbReference>
<dbReference type="PROSITE" id="PS50893">
    <property type="entry name" value="ABC_TRANSPORTER_2"/>
    <property type="match status" value="1"/>
</dbReference>
<sequence>MVTDMNKIRVQLSNVSLKYNEIETLINFNLQVIDGEFLVILGPSGCGKTSILNLISGYLTYSSGSVVKNGAVKTVFQQGSLFPWLTVSENIAIALKERKVTAENKEHLNQIIEMVNLGQFKEHYPHQLSGGMKQRAELARVLIGHSDILLMDEPFSSLDYLTRLGLRRDLLNLLQKRPKTVILVTHDIEEAVHLADRIIILSKHPSNILKEIRLNCKHPRKSTDPKMIDTVADIMEILGINN</sequence>
<evidence type="ECO:0000259" key="4">
    <source>
        <dbReference type="PROSITE" id="PS50893"/>
    </source>
</evidence>
<feature type="domain" description="ABC transporter" evidence="4">
    <location>
        <begin position="10"/>
        <end position="228"/>
    </location>
</feature>
<dbReference type="PANTHER" id="PTHR42788">
    <property type="entry name" value="TAURINE IMPORT ATP-BINDING PROTEIN-RELATED"/>
    <property type="match status" value="1"/>
</dbReference>